<keyword evidence="1" id="KW-0472">Membrane</keyword>
<keyword evidence="1" id="KW-1133">Transmembrane helix</keyword>
<dbReference type="Pfam" id="PF14808">
    <property type="entry name" value="TMEM164"/>
    <property type="match status" value="1"/>
</dbReference>
<organism evidence="2 3">
    <name type="scientific">Ornithinimicrobium pratense</name>
    <dbReference type="NCBI Taxonomy" id="2593973"/>
    <lineage>
        <taxon>Bacteria</taxon>
        <taxon>Bacillati</taxon>
        <taxon>Actinomycetota</taxon>
        <taxon>Actinomycetes</taxon>
        <taxon>Micrococcales</taxon>
        <taxon>Ornithinimicrobiaceae</taxon>
        <taxon>Ornithinimicrobium</taxon>
    </lineage>
</organism>
<dbReference type="AlphaFoldDB" id="A0A5J6V3L5"/>
<protein>
    <submittedName>
        <fullName evidence="2">YwaF family protein</fullName>
    </submittedName>
</protein>
<dbReference type="KEGG" id="serw:FY030_05710"/>
<name>A0A5J6V3L5_9MICO</name>
<evidence type="ECO:0000256" key="1">
    <source>
        <dbReference type="SAM" id="Phobius"/>
    </source>
</evidence>
<keyword evidence="1" id="KW-0812">Transmembrane</keyword>
<dbReference type="OrthoDB" id="9813172at2"/>
<feature type="transmembrane region" description="Helical" evidence="1">
    <location>
        <begin position="130"/>
        <end position="150"/>
    </location>
</feature>
<evidence type="ECO:0000313" key="3">
    <source>
        <dbReference type="Proteomes" id="UP000326546"/>
    </source>
</evidence>
<feature type="transmembrane region" description="Helical" evidence="1">
    <location>
        <begin position="52"/>
        <end position="73"/>
    </location>
</feature>
<proteinExistence type="predicted"/>
<evidence type="ECO:0000313" key="2">
    <source>
        <dbReference type="EMBL" id="QFG68278.1"/>
    </source>
</evidence>
<keyword evidence="3" id="KW-1185">Reference proteome</keyword>
<feature type="transmembrane region" description="Helical" evidence="1">
    <location>
        <begin position="79"/>
        <end position="95"/>
    </location>
</feature>
<accession>A0A5J6V3L5</accession>
<gene>
    <name evidence="2" type="ORF">FY030_05710</name>
</gene>
<feature type="transmembrane region" description="Helical" evidence="1">
    <location>
        <begin position="162"/>
        <end position="180"/>
    </location>
</feature>
<dbReference type="Proteomes" id="UP000326546">
    <property type="component" value="Chromosome"/>
</dbReference>
<feature type="transmembrane region" description="Helical" evidence="1">
    <location>
        <begin position="100"/>
        <end position="118"/>
    </location>
</feature>
<feature type="transmembrane region" description="Helical" evidence="1">
    <location>
        <begin position="200"/>
        <end position="224"/>
    </location>
</feature>
<reference evidence="2 3" key="1">
    <citation type="submission" date="2019-09" db="EMBL/GenBank/DDBJ databases">
        <title>Serinicoccus pratensis sp. nov., isolated from meadow soil.</title>
        <authorList>
            <person name="Zhang W."/>
        </authorList>
    </citation>
    <scope>NUCLEOTIDE SEQUENCE [LARGE SCALE GENOMIC DNA]</scope>
    <source>
        <strain evidence="2 3">W204</strain>
    </source>
</reference>
<dbReference type="RefSeq" id="WP_158060666.1">
    <property type="nucleotide sequence ID" value="NZ_CP044427.1"/>
</dbReference>
<dbReference type="EMBL" id="CP044427">
    <property type="protein sequence ID" value="QFG68278.1"/>
    <property type="molecule type" value="Genomic_DNA"/>
</dbReference>
<feature type="transmembrane region" description="Helical" evidence="1">
    <location>
        <begin position="20"/>
        <end position="40"/>
    </location>
</feature>
<sequence>METFLDPHPEFIPVAGRDHLVYVLGLLVVATALLACRGWVREHATLVRRVLLGVMAAQQLTLYGFYAATGWIWADSLPLHISRVSAVLVLVYLATGSRRVMDVLFFFGLWAWASFSYPQNVQPATNILGVSFWVNHVLTLLMPFFAVITTSWRPTVRALWRAYGWFLPYVALAVAANALTGGNYFYQRDQPVLPMVPQPWYLLLSLLATLALFWLGYAVARLVLRRLDSRR</sequence>